<evidence type="ECO:0000256" key="1">
    <source>
        <dbReference type="SAM" id="MobiDB-lite"/>
    </source>
</evidence>
<comment type="caution">
    <text evidence="2">The sequence shown here is derived from an EMBL/GenBank/DDBJ whole genome shotgun (WGS) entry which is preliminary data.</text>
</comment>
<gene>
    <name evidence="2" type="ORF">GX51_00288</name>
</gene>
<organism evidence="2 3">
    <name type="scientific">Blastomyces parvus</name>
    <dbReference type="NCBI Taxonomy" id="2060905"/>
    <lineage>
        <taxon>Eukaryota</taxon>
        <taxon>Fungi</taxon>
        <taxon>Dikarya</taxon>
        <taxon>Ascomycota</taxon>
        <taxon>Pezizomycotina</taxon>
        <taxon>Eurotiomycetes</taxon>
        <taxon>Eurotiomycetidae</taxon>
        <taxon>Onygenales</taxon>
        <taxon>Ajellomycetaceae</taxon>
        <taxon>Blastomyces</taxon>
    </lineage>
</organism>
<evidence type="ECO:0000313" key="2">
    <source>
        <dbReference type="EMBL" id="PGH10021.1"/>
    </source>
</evidence>
<sequence>MALSLGDGSHQQCFPPPHGQLGELISHSNNSPRRPGTMAEFLAGTLVKSPVLDLTPKQSHLTSVGTWESDSTAISFPKV</sequence>
<dbReference type="EMBL" id="PDNC01000002">
    <property type="protein sequence ID" value="PGH10021.1"/>
    <property type="molecule type" value="Genomic_DNA"/>
</dbReference>
<accession>A0A2B7XML9</accession>
<evidence type="ECO:0000313" key="3">
    <source>
        <dbReference type="Proteomes" id="UP000224080"/>
    </source>
</evidence>
<protein>
    <submittedName>
        <fullName evidence="2">Uncharacterized protein</fullName>
    </submittedName>
</protein>
<proteinExistence type="predicted"/>
<dbReference type="Proteomes" id="UP000224080">
    <property type="component" value="Unassembled WGS sequence"/>
</dbReference>
<reference evidence="2 3" key="1">
    <citation type="submission" date="2017-10" db="EMBL/GenBank/DDBJ databases">
        <title>Comparative genomics in systemic dimorphic fungi from Ajellomycetaceae.</title>
        <authorList>
            <person name="Munoz J.F."/>
            <person name="Mcewen J.G."/>
            <person name="Clay O.K."/>
            <person name="Cuomo C.A."/>
        </authorList>
    </citation>
    <scope>NUCLEOTIDE SEQUENCE [LARGE SCALE GENOMIC DNA]</scope>
    <source>
        <strain evidence="2 3">UAMH130</strain>
    </source>
</reference>
<dbReference type="AlphaFoldDB" id="A0A2B7XML9"/>
<name>A0A2B7XML9_9EURO</name>
<keyword evidence="3" id="KW-1185">Reference proteome</keyword>
<feature type="region of interest" description="Disordered" evidence="1">
    <location>
        <begin position="1"/>
        <end position="36"/>
    </location>
</feature>